<name>A0A2H4HIB9_ENTFL</name>
<keyword evidence="1" id="KW-0614">Plasmid</keyword>
<accession>A0A2H4HIB9</accession>
<dbReference type="RefSeq" id="WP_002338154.1">
    <property type="nucleotide sequence ID" value="NZ_KY290886.1"/>
</dbReference>
<organism evidence="1">
    <name type="scientific">Enterococcus faecalis</name>
    <name type="common">Streptococcus faecalis</name>
    <dbReference type="NCBI Taxonomy" id="1351"/>
    <lineage>
        <taxon>Bacteria</taxon>
        <taxon>Bacillati</taxon>
        <taxon>Bacillota</taxon>
        <taxon>Bacilli</taxon>
        <taxon>Lactobacillales</taxon>
        <taxon>Enterococcaceae</taxon>
        <taxon>Enterococcus</taxon>
    </lineage>
</organism>
<sequence>MKNFDIVCSNTKNIYLRELLNSDSETIEDVKKIIVLFEKENMELENWGLFEIPISGNYCFYNWKTEDNVAFANYFFDKNYFSPLYIDKHSNEQVASSIKEAIKLERVRK</sequence>
<dbReference type="AlphaFoldDB" id="A0A2H4HIB9"/>
<reference evidence="1" key="1">
    <citation type="submission" date="2016-12" db="EMBL/GenBank/DDBJ databases">
        <title>Genetic characterization of cointegrate plasmids responsible for the mobilization of pRUM-like and pLAG, via pHTbeta, from Enterococcus faecium to E. faecalis.</title>
        <authorList>
            <person name="Di Sante L."/>
            <person name="Morroni G."/>
            <person name="Vignaroli C."/>
            <person name="Brenciani A."/>
        </authorList>
    </citation>
    <scope>NUCLEOTIDE SEQUENCE</scope>
    <source>
        <strain evidence="1">Transconjugant T4</strain>
        <plasmid evidence="1">pJH-T4</plasmid>
    </source>
</reference>
<proteinExistence type="predicted"/>
<protein>
    <submittedName>
        <fullName evidence="1">Uncharacterized protein</fullName>
    </submittedName>
</protein>
<evidence type="ECO:0000313" key="1">
    <source>
        <dbReference type="EMBL" id="ARQ19173.1"/>
    </source>
</evidence>
<dbReference type="EMBL" id="KY290886">
    <property type="protein sequence ID" value="ARQ19173.1"/>
    <property type="molecule type" value="Genomic_DNA"/>
</dbReference>
<geneLocation type="plasmid" evidence="1">
    <name>pJH-T4</name>
</geneLocation>